<evidence type="ECO:0000313" key="3">
    <source>
        <dbReference type="Proteomes" id="UP000182259"/>
    </source>
</evidence>
<proteinExistence type="predicted"/>
<gene>
    <name evidence="2" type="ORF">SAMEA4029009_CIC11G00000002623</name>
</gene>
<dbReference type="EMBL" id="LT635765">
    <property type="protein sequence ID" value="SGZ51292.1"/>
    <property type="molecule type" value="Genomic_DNA"/>
</dbReference>
<name>A0A1L0D465_9ASCO</name>
<evidence type="ECO:0000313" key="2">
    <source>
        <dbReference type="EMBL" id="SGZ51292.1"/>
    </source>
</evidence>
<dbReference type="AlphaFoldDB" id="A0A1L0D465"/>
<protein>
    <submittedName>
        <fullName evidence="2">CIC11C00000002623</fullName>
    </submittedName>
</protein>
<dbReference type="Proteomes" id="UP000182259">
    <property type="component" value="Chromosome II"/>
</dbReference>
<organism evidence="2 3">
    <name type="scientific">Sungouiella intermedia</name>
    <dbReference type="NCBI Taxonomy" id="45354"/>
    <lineage>
        <taxon>Eukaryota</taxon>
        <taxon>Fungi</taxon>
        <taxon>Dikarya</taxon>
        <taxon>Ascomycota</taxon>
        <taxon>Saccharomycotina</taxon>
        <taxon>Pichiomycetes</taxon>
        <taxon>Metschnikowiaceae</taxon>
        <taxon>Sungouiella</taxon>
    </lineage>
</organism>
<feature type="compositionally biased region" description="Polar residues" evidence="1">
    <location>
        <begin position="25"/>
        <end position="34"/>
    </location>
</feature>
<feature type="region of interest" description="Disordered" evidence="1">
    <location>
        <begin position="25"/>
        <end position="57"/>
    </location>
</feature>
<reference evidence="3" key="1">
    <citation type="submission" date="2016-10" db="EMBL/GenBank/DDBJ databases">
        <authorList>
            <person name="Geijer C."/>
            <person name="Jareborg N."/>
            <person name="Dainat J."/>
        </authorList>
    </citation>
    <scope>NUCLEOTIDE SEQUENCE [LARGE SCALE GENOMIC DNA]</scope>
    <source>
        <strain evidence="3">PYCC 4715</strain>
    </source>
</reference>
<evidence type="ECO:0000256" key="1">
    <source>
        <dbReference type="SAM" id="MobiDB-lite"/>
    </source>
</evidence>
<sequence>MSARVDDTELRSAVEEYLTNSPITANVRHSNPNLQPLEGEDTITPVEPRTKLTRKRPSLPLPELLNTTSLDTSTSLNTSTLLRTSTSQFFQAFWKFHLIKFGNHMYLTTNPTPRHLHCRSFPGFFILIDGNALDYTMSFEDIETGASYLRIRKRTSREGEFFRYKVRRARGIQNGRISEIDNPEVHENFLRRELIPESLFPSPPDVPMVSYHTEDFNGTSWSVGAIPRARESRVSAGESKYIHKHNVYFHNTFELTYPNNSIPPVRAVFRPSEASARKRMMRSLNRLLKFDSGKCKFKPDDMDSSMFSEVKSYYKAGDGLYGDHTPADDEPDKHSKCGWLTVYEDERLFLEAGMFDMVVGLSVCVAYEKMIG</sequence>
<accession>A0A1L0D465</accession>